<dbReference type="InterPro" id="IPR054351">
    <property type="entry name" value="NADH_UbQ_OxRdtase_ferredoxin"/>
</dbReference>
<keyword evidence="4" id="KW-0479">Metal-binding</keyword>
<dbReference type="GO" id="GO:0046872">
    <property type="term" value="F:metal ion binding"/>
    <property type="evidence" value="ECO:0007669"/>
    <property type="project" value="UniProtKB-KW"/>
</dbReference>
<dbReference type="SMART" id="SM00929">
    <property type="entry name" value="NADH-G_4Fe-4S_3"/>
    <property type="match status" value="1"/>
</dbReference>
<dbReference type="Gene3D" id="3.30.200.210">
    <property type="match status" value="1"/>
</dbReference>
<dbReference type="Pfam" id="PF00384">
    <property type="entry name" value="Molybdopterin"/>
    <property type="match status" value="1"/>
</dbReference>
<dbReference type="GO" id="GO:0016651">
    <property type="term" value="F:oxidoreductase activity, acting on NAD(P)H"/>
    <property type="evidence" value="ECO:0007669"/>
    <property type="project" value="InterPro"/>
</dbReference>
<dbReference type="SUPFAM" id="SSF53706">
    <property type="entry name" value="Formate dehydrogenase/DMSO reductase, domains 1-3"/>
    <property type="match status" value="1"/>
</dbReference>
<dbReference type="PROSITE" id="PS00641">
    <property type="entry name" value="COMPLEX1_75K_1"/>
    <property type="match status" value="1"/>
</dbReference>
<sequence length="699" mass="78065">MKVYINNIEVEVAPNTTVLEACSVVGIDVPRFCYHQELSVAGNCRMCLVEIEKAPKPVAACAMPVSPNMKVFTDTPLVKKAREGVLEFLLLNHPLDCPICDQGGECDLQEQVMVYGSDRSRFYEVKRSVEDKNCGPLIKTIMTRCIHCTRCVRFAAEVAGVPDLGTTNRGQDTEIGTFIEKTIQTELSGNLVDLCPVGALTSKPYAFNARPWEIRSVESIDVFDGVGSNIRVDFKEAEIIRVLPRANQEINKEWITDKVRFSYDGLKQQRLTQPLQKSATTWEPLIWADAIQQLSEKLNTSNPNKIGIVVGNGVDSETALSAKHLASALNISKFSTDRMLNVDADFSNAYSLAVNKINETDCCLLVGTDPRLEASLLNLRLQQNNRRKNAKIFSIGGLSQATFPITYLGSTLKDFVNFLEGKHPICVDFKKAKSPLIIYGTSLLDRVDTSQFQSTLLQFNDSVKMIPQNSINLLHSDANQVGHLNLGIPGFSPELLKDLDVLYLIQPSTAFLNYLNDYKLQISEASLTSNAEFNPFVVYQGHHFPFMNSHLKNCEFERNIIVDLLLPGKTFVEKEGTFFNTENRCQKTSQIFKSVSNIQNREDWQILQCLSEKTKLRSSAAVSHMLSAYVPNSANVNQVVNCSLEPITVFKGLKLYSTPLKPLINDFYLTHPISQASTIMGKCSSAKRKWSHNYLVSSN</sequence>
<dbReference type="EMBL" id="KU561547">
    <property type="protein sequence ID" value="AOT84810.1"/>
    <property type="molecule type" value="Genomic_DNA"/>
</dbReference>
<protein>
    <submittedName>
        <fullName evidence="14">NADH dehydrogenase subunit 11</fullName>
    </submittedName>
</protein>
<organism evidence="14">
    <name type="scientific">Heterosigma akashiwo</name>
    <name type="common">Chromophytic alga</name>
    <name type="synonym">Heterosigma carterae</name>
    <dbReference type="NCBI Taxonomy" id="2829"/>
    <lineage>
        <taxon>Eukaryota</taxon>
        <taxon>Sar</taxon>
        <taxon>Stramenopiles</taxon>
        <taxon>Ochrophyta</taxon>
        <taxon>Raphidophyceae</taxon>
        <taxon>Chattonellales</taxon>
        <taxon>Chattonellaceae</taxon>
        <taxon>Heterosigma</taxon>
    </lineage>
</organism>
<keyword evidence="8" id="KW-0520">NAD</keyword>
<dbReference type="InterPro" id="IPR010228">
    <property type="entry name" value="NADH_UbQ_OxRdtase_Gsu"/>
</dbReference>
<name>A0A1D8GXJ6_HETAK</name>
<comment type="cofactor">
    <cofactor evidence="1">
        <name>[4Fe-4S] cluster</name>
        <dbReference type="ChEBI" id="CHEBI:49883"/>
    </cofactor>
</comment>
<dbReference type="InterPro" id="IPR001041">
    <property type="entry name" value="2Fe-2S_ferredoxin-type"/>
</dbReference>
<dbReference type="GO" id="GO:0016020">
    <property type="term" value="C:membrane"/>
    <property type="evidence" value="ECO:0007669"/>
    <property type="project" value="InterPro"/>
</dbReference>
<evidence type="ECO:0000256" key="9">
    <source>
        <dbReference type="ARBA" id="ARBA00034078"/>
    </source>
</evidence>
<proteinExistence type="inferred from homology"/>
<dbReference type="Pfam" id="PF22117">
    <property type="entry name" value="Fer4_Nqo3"/>
    <property type="match status" value="1"/>
</dbReference>
<dbReference type="FunFam" id="3.10.20.740:FF:000001">
    <property type="entry name" value="NADH-quinone oxidoreductase subunit G"/>
    <property type="match status" value="1"/>
</dbReference>
<feature type="domain" description="4Fe-4S His(Cys)3-ligated-type" evidence="13">
    <location>
        <begin position="77"/>
        <end position="116"/>
    </location>
</feature>
<keyword evidence="14" id="KW-0496">Mitochondrion</keyword>
<dbReference type="PANTHER" id="PTHR43105:SF13">
    <property type="entry name" value="NADH-UBIQUINONE OXIDOREDUCTASE 75 KDA SUBUNIT, MITOCHONDRIAL"/>
    <property type="match status" value="1"/>
</dbReference>
<evidence type="ECO:0000256" key="8">
    <source>
        <dbReference type="ARBA" id="ARBA00023027"/>
    </source>
</evidence>
<keyword evidence="6" id="KW-0408">Iron</keyword>
<keyword evidence="5" id="KW-1278">Translocase</keyword>
<geneLocation type="mitochondrion" evidence="14"/>
<evidence type="ECO:0000256" key="2">
    <source>
        <dbReference type="ARBA" id="ARBA00005404"/>
    </source>
</evidence>
<dbReference type="InterPro" id="IPR019574">
    <property type="entry name" value="NADH_UbQ_OxRdtase_Gsu_4Fe4S-bd"/>
</dbReference>
<dbReference type="GO" id="GO:0051539">
    <property type="term" value="F:4 iron, 4 sulfur cluster binding"/>
    <property type="evidence" value="ECO:0007669"/>
    <property type="project" value="UniProtKB-KW"/>
</dbReference>
<evidence type="ECO:0000256" key="6">
    <source>
        <dbReference type="ARBA" id="ARBA00023004"/>
    </source>
</evidence>
<evidence type="ECO:0000259" key="13">
    <source>
        <dbReference type="PROSITE" id="PS51839"/>
    </source>
</evidence>
<dbReference type="InterPro" id="IPR036010">
    <property type="entry name" value="2Fe-2S_ferredoxin-like_sf"/>
</dbReference>
<dbReference type="PROSITE" id="PS00643">
    <property type="entry name" value="COMPLEX1_75K_3"/>
    <property type="match status" value="1"/>
</dbReference>
<dbReference type="SUPFAM" id="SSF54862">
    <property type="entry name" value="4Fe-4S ferredoxins"/>
    <property type="match status" value="1"/>
</dbReference>
<dbReference type="PROSITE" id="PS51085">
    <property type="entry name" value="2FE2S_FER_2"/>
    <property type="match status" value="1"/>
</dbReference>
<gene>
    <name evidence="14" type="primary">nad11</name>
</gene>
<evidence type="ECO:0000313" key="15">
    <source>
        <dbReference type="EMBL" id="BBE28054.1"/>
    </source>
</evidence>
<keyword evidence="7" id="KW-0411">Iron-sulfur</keyword>
<feature type="domain" description="4Fe-4S Mo/W bis-MGD-type" evidence="12">
    <location>
        <begin position="214"/>
        <end position="270"/>
    </location>
</feature>
<evidence type="ECO:0000259" key="12">
    <source>
        <dbReference type="PROSITE" id="PS51669"/>
    </source>
</evidence>
<dbReference type="PROSITE" id="PS51839">
    <property type="entry name" value="4FE4S_HC3"/>
    <property type="match status" value="1"/>
</dbReference>
<evidence type="ECO:0000256" key="10">
    <source>
        <dbReference type="RuleBase" id="RU004523"/>
    </source>
</evidence>
<dbReference type="Gene3D" id="3.30.70.20">
    <property type="match status" value="1"/>
</dbReference>
<evidence type="ECO:0000256" key="7">
    <source>
        <dbReference type="ARBA" id="ARBA00023014"/>
    </source>
</evidence>
<comment type="cofactor">
    <cofactor evidence="9">
        <name>[2Fe-2S] cluster</name>
        <dbReference type="ChEBI" id="CHEBI:190135"/>
    </cofactor>
</comment>
<evidence type="ECO:0000313" key="14">
    <source>
        <dbReference type="EMBL" id="AOT84810.1"/>
    </source>
</evidence>
<reference evidence="15" key="2">
    <citation type="submission" date="2018-05" db="EMBL/GenBank/DDBJ databases">
        <title>Mitochondrial DNA sequences of Heterosigma akashiwo strains.</title>
        <authorList>
            <person name="Ueki S."/>
        </authorList>
    </citation>
    <scope>NUCLEOTIDE SEQUENCE</scope>
    <source>
        <strain evidence="15">HaGS95</strain>
    </source>
</reference>
<dbReference type="PROSITE" id="PS51669">
    <property type="entry name" value="4FE4S_MOW_BIS_MGD"/>
    <property type="match status" value="1"/>
</dbReference>
<accession>A0A1D8GXJ6</accession>
<dbReference type="AlphaFoldDB" id="A0A1D8GXJ6"/>
<dbReference type="InterPro" id="IPR006963">
    <property type="entry name" value="Mopterin_OxRdtase_4Fe-4S_dom"/>
</dbReference>
<feature type="domain" description="2Fe-2S ferredoxin-type" evidence="11">
    <location>
        <begin position="1"/>
        <end position="77"/>
    </location>
</feature>
<dbReference type="Pfam" id="PF10588">
    <property type="entry name" value="NADH-G_4Fe-4S_3"/>
    <property type="match status" value="1"/>
</dbReference>
<reference evidence="14" key="1">
    <citation type="submission" date="2016-01" db="EMBL/GenBank/DDBJ databases">
        <title>Mitochondrial genome DNA sequence of Heterosigma akashiwo strain H93616.</title>
        <authorList>
            <person name="Ogura Y."/>
            <person name="Hayashi T."/>
            <person name="Ueki S."/>
        </authorList>
    </citation>
    <scope>NUCLEOTIDE SEQUENCE</scope>
    <source>
        <strain evidence="14">H93616</strain>
    </source>
</reference>
<evidence type="ECO:0000256" key="3">
    <source>
        <dbReference type="ARBA" id="ARBA00022485"/>
    </source>
</evidence>
<evidence type="ECO:0000259" key="11">
    <source>
        <dbReference type="PROSITE" id="PS51085"/>
    </source>
</evidence>
<dbReference type="Pfam" id="PF09326">
    <property type="entry name" value="NADH_dhqG_C"/>
    <property type="match status" value="1"/>
</dbReference>
<dbReference type="GO" id="GO:0008137">
    <property type="term" value="F:NADH dehydrogenase (ubiquinone) activity"/>
    <property type="evidence" value="ECO:0007669"/>
    <property type="project" value="InterPro"/>
</dbReference>
<comment type="similarity">
    <text evidence="2 10">Belongs to the complex I 75 kDa subunit family.</text>
</comment>
<evidence type="ECO:0000256" key="1">
    <source>
        <dbReference type="ARBA" id="ARBA00001966"/>
    </source>
</evidence>
<dbReference type="InterPro" id="IPR006656">
    <property type="entry name" value="Mopterin_OxRdtase"/>
</dbReference>
<keyword evidence="3" id="KW-0004">4Fe-4S</keyword>
<dbReference type="Pfam" id="PF13510">
    <property type="entry name" value="Fer2_4"/>
    <property type="match status" value="1"/>
</dbReference>
<dbReference type="FunFam" id="3.30.200.210:FF:000002">
    <property type="entry name" value="NADH-ubiquinone oxidoreductase 75 kDa subunit"/>
    <property type="match status" value="1"/>
</dbReference>
<dbReference type="NCBIfam" id="TIGR01973">
    <property type="entry name" value="NuoG"/>
    <property type="match status" value="1"/>
</dbReference>
<dbReference type="FunFam" id="3.30.70.20:FF:000002">
    <property type="entry name" value="NADH-ubiquinone oxidoreductase 75 kDa subunit"/>
    <property type="match status" value="1"/>
</dbReference>
<dbReference type="EMBL" id="LC384961">
    <property type="protein sequence ID" value="BBE28054.1"/>
    <property type="molecule type" value="Genomic_DNA"/>
</dbReference>
<dbReference type="InterPro" id="IPR015405">
    <property type="entry name" value="NDUFS1-like_C"/>
</dbReference>
<dbReference type="Gene3D" id="3.10.20.740">
    <property type="match status" value="1"/>
</dbReference>
<dbReference type="GO" id="GO:0042773">
    <property type="term" value="P:ATP synthesis coupled electron transport"/>
    <property type="evidence" value="ECO:0007669"/>
    <property type="project" value="InterPro"/>
</dbReference>
<evidence type="ECO:0000256" key="4">
    <source>
        <dbReference type="ARBA" id="ARBA00022723"/>
    </source>
</evidence>
<dbReference type="Gene3D" id="3.40.50.740">
    <property type="match status" value="1"/>
</dbReference>
<dbReference type="PANTHER" id="PTHR43105">
    <property type="entry name" value="RESPIRATORY NITRATE REDUCTASE"/>
    <property type="match status" value="1"/>
</dbReference>
<evidence type="ECO:0000256" key="5">
    <source>
        <dbReference type="ARBA" id="ARBA00022967"/>
    </source>
</evidence>
<dbReference type="Pfam" id="PF22151">
    <property type="entry name" value="Fer4_NDSU1"/>
    <property type="match status" value="1"/>
</dbReference>
<dbReference type="CDD" id="cd00207">
    <property type="entry name" value="fer2"/>
    <property type="match status" value="1"/>
</dbReference>
<dbReference type="InterPro" id="IPR050123">
    <property type="entry name" value="Prok_molybdopt-oxidoreductase"/>
</dbReference>
<dbReference type="SUPFAM" id="SSF54292">
    <property type="entry name" value="2Fe-2S ferredoxin-like"/>
    <property type="match status" value="1"/>
</dbReference>
<dbReference type="PROSITE" id="PS00642">
    <property type="entry name" value="COMPLEX1_75K_2"/>
    <property type="match status" value="1"/>
</dbReference>
<dbReference type="InterPro" id="IPR000283">
    <property type="entry name" value="NADH_UbQ_OxRdtase_75kDa_su_CS"/>
</dbReference>